<dbReference type="SUPFAM" id="SSF161098">
    <property type="entry name" value="MetI-like"/>
    <property type="match status" value="1"/>
</dbReference>
<keyword evidence="6 7" id="KW-0472">Membrane</keyword>
<dbReference type="GO" id="GO:0005886">
    <property type="term" value="C:plasma membrane"/>
    <property type="evidence" value="ECO:0007669"/>
    <property type="project" value="UniProtKB-SubCell"/>
</dbReference>
<dbReference type="CDD" id="cd06261">
    <property type="entry name" value="TM_PBP2"/>
    <property type="match status" value="1"/>
</dbReference>
<dbReference type="InterPro" id="IPR035906">
    <property type="entry name" value="MetI-like_sf"/>
</dbReference>
<dbReference type="PROSITE" id="PS50928">
    <property type="entry name" value="ABC_TM1"/>
    <property type="match status" value="1"/>
</dbReference>
<dbReference type="OrthoDB" id="9797852at2"/>
<organism evidence="9 10">
    <name type="scientific">Anaerosporobacter mobilis DSM 15930</name>
    <dbReference type="NCBI Taxonomy" id="1120996"/>
    <lineage>
        <taxon>Bacteria</taxon>
        <taxon>Bacillati</taxon>
        <taxon>Bacillota</taxon>
        <taxon>Clostridia</taxon>
        <taxon>Lachnospirales</taxon>
        <taxon>Lachnospiraceae</taxon>
        <taxon>Anaerosporobacter</taxon>
    </lineage>
</organism>
<feature type="transmembrane region" description="Helical" evidence="7">
    <location>
        <begin position="397"/>
        <end position="423"/>
    </location>
</feature>
<evidence type="ECO:0000256" key="3">
    <source>
        <dbReference type="ARBA" id="ARBA00022475"/>
    </source>
</evidence>
<keyword evidence="2 7" id="KW-0813">Transport</keyword>
<evidence type="ECO:0000256" key="1">
    <source>
        <dbReference type="ARBA" id="ARBA00004651"/>
    </source>
</evidence>
<dbReference type="Pfam" id="PF00528">
    <property type="entry name" value="BPD_transp_1"/>
    <property type="match status" value="1"/>
</dbReference>
<dbReference type="Pfam" id="PF13540">
    <property type="entry name" value="RCC1_2"/>
    <property type="match status" value="2"/>
</dbReference>
<dbReference type="InterPro" id="IPR025966">
    <property type="entry name" value="OppC_N"/>
</dbReference>
<comment type="subcellular location">
    <subcellularLocation>
        <location evidence="1 7">Cell membrane</location>
        <topology evidence="1 7">Multi-pass membrane protein</topology>
    </subcellularLocation>
</comment>
<proteinExistence type="inferred from homology"/>
<feature type="transmembrane region" description="Helical" evidence="7">
    <location>
        <begin position="435"/>
        <end position="456"/>
    </location>
</feature>
<comment type="similarity">
    <text evidence="7">Belongs to the binding-protein-dependent transport system permease family.</text>
</comment>
<evidence type="ECO:0000256" key="6">
    <source>
        <dbReference type="ARBA" id="ARBA00023136"/>
    </source>
</evidence>
<keyword evidence="10" id="KW-1185">Reference proteome</keyword>
<feature type="domain" description="ABC transmembrane type-1" evidence="8">
    <location>
        <begin position="393"/>
        <end position="590"/>
    </location>
</feature>
<dbReference type="STRING" id="1120996.SAMN02746066_02503"/>
<evidence type="ECO:0000313" key="9">
    <source>
        <dbReference type="EMBL" id="SHM58348.1"/>
    </source>
</evidence>
<dbReference type="PANTHER" id="PTHR43386">
    <property type="entry name" value="OLIGOPEPTIDE TRANSPORT SYSTEM PERMEASE PROTEIN APPC"/>
    <property type="match status" value="1"/>
</dbReference>
<feature type="transmembrane region" description="Helical" evidence="7">
    <location>
        <begin position="569"/>
        <end position="590"/>
    </location>
</feature>
<evidence type="ECO:0000259" key="8">
    <source>
        <dbReference type="PROSITE" id="PS50928"/>
    </source>
</evidence>
<dbReference type="SUPFAM" id="SSF50985">
    <property type="entry name" value="RCC1/BLIP-II"/>
    <property type="match status" value="2"/>
</dbReference>
<feature type="transmembrane region" description="Helical" evidence="7">
    <location>
        <begin position="462"/>
        <end position="481"/>
    </location>
</feature>
<feature type="transmembrane region" description="Helical" evidence="7">
    <location>
        <begin position="52"/>
        <end position="73"/>
    </location>
</feature>
<dbReference type="InterPro" id="IPR000515">
    <property type="entry name" value="MetI-like"/>
</dbReference>
<dbReference type="Gene3D" id="1.10.3720.10">
    <property type="entry name" value="MetI-like"/>
    <property type="match status" value="1"/>
</dbReference>
<keyword evidence="4 7" id="KW-0812">Transmembrane</keyword>
<dbReference type="AlphaFoldDB" id="A0A1M7JZC3"/>
<reference evidence="9 10" key="1">
    <citation type="submission" date="2016-11" db="EMBL/GenBank/DDBJ databases">
        <authorList>
            <person name="Jaros S."/>
            <person name="Januszkiewicz K."/>
            <person name="Wedrychowicz H."/>
        </authorList>
    </citation>
    <scope>NUCLEOTIDE SEQUENCE [LARGE SCALE GENOMIC DNA]</scope>
    <source>
        <strain evidence="9 10">DSM 15930</strain>
    </source>
</reference>
<name>A0A1M7JZC3_9FIRM</name>
<dbReference type="InterPro" id="IPR050366">
    <property type="entry name" value="BP-dependent_transpt_permease"/>
</dbReference>
<keyword evidence="3" id="KW-1003">Cell membrane</keyword>
<dbReference type="Gene3D" id="2.130.10.30">
    <property type="entry name" value="Regulator of chromosome condensation 1/beta-lactamase-inhibitor protein II"/>
    <property type="match status" value="2"/>
</dbReference>
<sequence>MSKENNKKSKRSHVSLLGLLFGNRNKQLSFLEEEQLQSPIRTIIKNFVANKVAMTSLFMFIFIFLGVLIYPAVNKIDLSYQEQTQQNVSPGFNMMKVPKKLQGNIKEISIGATFSVGLSNDGEVFVWGKSKITSVIDVKNIPDNMGNVVQIAAGADHVLAMNDKGELFAWGNSRNKQCAIPDNLKQVTNIKRIYSGYQCSAVVTEDGMVYFWGNTGIMDFKIGDYQGQIDKIAINSQGVLGLTKDGQVVSLTANELAFSRIPEGMGKAVDIALTAQTGAAVTEDGKVYVWGNKSKNIHDGETLEGVVAIQGGRFHYTATLANGDIVSWGQEAFGQAKVPSKVNKANISAVYTGYYQNYAITEKGNAITWGLKGYILGTDNYGRDVLSRIMHGGRMTMSIGAIAIIISITIGIIVGGVSGYFGGKIDMILMRIAEIVYALPFLPFAMTLSAIIGNRISETQRIALIMVILGLLSWPGDARLVRAQVLAERNKEFVTAARAVGVKQKSIIFRHIIPNVVSVIIVSATLGFASAMLTESGLSFLGFGVREPRPTWGNMLNGAQSSTVILQYWWRWVFPSIALGLATISINLIGDGLRDAVDPKANER</sequence>
<dbReference type="PANTHER" id="PTHR43386:SF1">
    <property type="entry name" value="D,D-DIPEPTIDE TRANSPORT SYSTEM PERMEASE PROTEIN DDPC-RELATED"/>
    <property type="match status" value="1"/>
</dbReference>
<dbReference type="Proteomes" id="UP000184038">
    <property type="component" value="Unassembled WGS sequence"/>
</dbReference>
<dbReference type="Pfam" id="PF12911">
    <property type="entry name" value="OppC_N"/>
    <property type="match status" value="1"/>
</dbReference>
<evidence type="ECO:0000256" key="7">
    <source>
        <dbReference type="RuleBase" id="RU363032"/>
    </source>
</evidence>
<dbReference type="EMBL" id="FRCP01000012">
    <property type="protein sequence ID" value="SHM58348.1"/>
    <property type="molecule type" value="Genomic_DNA"/>
</dbReference>
<evidence type="ECO:0000256" key="4">
    <source>
        <dbReference type="ARBA" id="ARBA00022692"/>
    </source>
</evidence>
<dbReference type="GO" id="GO:0055085">
    <property type="term" value="P:transmembrane transport"/>
    <property type="evidence" value="ECO:0007669"/>
    <property type="project" value="InterPro"/>
</dbReference>
<dbReference type="PROSITE" id="PS50012">
    <property type="entry name" value="RCC1_3"/>
    <property type="match status" value="3"/>
</dbReference>
<evidence type="ECO:0000256" key="2">
    <source>
        <dbReference type="ARBA" id="ARBA00022448"/>
    </source>
</evidence>
<accession>A0A1M7JZC3</accession>
<dbReference type="InterPro" id="IPR000408">
    <property type="entry name" value="Reg_chr_condens"/>
</dbReference>
<evidence type="ECO:0000313" key="10">
    <source>
        <dbReference type="Proteomes" id="UP000184038"/>
    </source>
</evidence>
<keyword evidence="5 7" id="KW-1133">Transmembrane helix</keyword>
<feature type="transmembrane region" description="Helical" evidence="7">
    <location>
        <begin position="512"/>
        <end position="533"/>
    </location>
</feature>
<dbReference type="InterPro" id="IPR009091">
    <property type="entry name" value="RCC1/BLIP-II"/>
</dbReference>
<gene>
    <name evidence="9" type="ORF">SAMN02746066_02503</name>
</gene>
<evidence type="ECO:0000256" key="5">
    <source>
        <dbReference type="ARBA" id="ARBA00022989"/>
    </source>
</evidence>
<protein>
    <submittedName>
        <fullName evidence="9">Peptide/nickel transport system permease protein</fullName>
    </submittedName>
</protein>
<dbReference type="RefSeq" id="WP_073288136.1">
    <property type="nucleotide sequence ID" value="NZ_FRCP01000012.1"/>
</dbReference>